<dbReference type="Proteomes" id="UP000332933">
    <property type="component" value="Unassembled WGS sequence"/>
</dbReference>
<keyword evidence="2" id="KW-0732">Signal</keyword>
<feature type="compositionally biased region" description="Pro residues" evidence="1">
    <location>
        <begin position="109"/>
        <end position="128"/>
    </location>
</feature>
<keyword evidence="5" id="KW-1185">Reference proteome</keyword>
<evidence type="ECO:0000313" key="3">
    <source>
        <dbReference type="EMBL" id="KAF0694744.1"/>
    </source>
</evidence>
<accession>A0A485L0K2</accession>
<feature type="chain" id="PRO_5036116266" evidence="2">
    <location>
        <begin position="17"/>
        <end position="151"/>
    </location>
</feature>
<gene>
    <name evidence="4" type="primary">Aste57867_14420</name>
    <name evidence="3" type="ORF">As57867_014366</name>
    <name evidence="4" type="ORF">ASTE57867_14420</name>
</gene>
<evidence type="ECO:0000313" key="5">
    <source>
        <dbReference type="Proteomes" id="UP000332933"/>
    </source>
</evidence>
<feature type="compositionally biased region" description="Low complexity" evidence="1">
    <location>
        <begin position="96"/>
        <end position="108"/>
    </location>
</feature>
<dbReference type="EMBL" id="VJMH01005540">
    <property type="protein sequence ID" value="KAF0694744.1"/>
    <property type="molecule type" value="Genomic_DNA"/>
</dbReference>
<dbReference type="EMBL" id="CAADRA010005561">
    <property type="protein sequence ID" value="VFT91242.1"/>
    <property type="molecule type" value="Genomic_DNA"/>
</dbReference>
<evidence type="ECO:0000256" key="1">
    <source>
        <dbReference type="SAM" id="MobiDB-lite"/>
    </source>
</evidence>
<feature type="compositionally biased region" description="Acidic residues" evidence="1">
    <location>
        <begin position="140"/>
        <end position="151"/>
    </location>
</feature>
<protein>
    <submittedName>
        <fullName evidence="4">Aste57867_14420 protein</fullName>
    </submittedName>
</protein>
<reference evidence="3" key="2">
    <citation type="submission" date="2019-06" db="EMBL/GenBank/DDBJ databases">
        <title>Genomics analysis of Aphanomyces spp. identifies a new class of oomycete effector associated with host adaptation.</title>
        <authorList>
            <person name="Gaulin E."/>
        </authorList>
    </citation>
    <scope>NUCLEOTIDE SEQUENCE</scope>
    <source>
        <strain evidence="3">CBS 578.67</strain>
    </source>
</reference>
<organism evidence="4 5">
    <name type="scientific">Aphanomyces stellatus</name>
    <dbReference type="NCBI Taxonomy" id="120398"/>
    <lineage>
        <taxon>Eukaryota</taxon>
        <taxon>Sar</taxon>
        <taxon>Stramenopiles</taxon>
        <taxon>Oomycota</taxon>
        <taxon>Saprolegniomycetes</taxon>
        <taxon>Saprolegniales</taxon>
        <taxon>Verrucalvaceae</taxon>
        <taxon>Aphanomyces</taxon>
    </lineage>
</organism>
<reference evidence="4 5" key="1">
    <citation type="submission" date="2019-03" db="EMBL/GenBank/DDBJ databases">
        <authorList>
            <person name="Gaulin E."/>
            <person name="Dumas B."/>
        </authorList>
    </citation>
    <scope>NUCLEOTIDE SEQUENCE [LARGE SCALE GENOMIC DNA]</scope>
    <source>
        <strain evidence="4">CBS 568.67</strain>
    </source>
</reference>
<feature type="signal peptide" evidence="2">
    <location>
        <begin position="1"/>
        <end position="16"/>
    </location>
</feature>
<feature type="compositionally biased region" description="Low complexity" evidence="1">
    <location>
        <begin position="129"/>
        <end position="139"/>
    </location>
</feature>
<feature type="region of interest" description="Disordered" evidence="1">
    <location>
        <begin position="96"/>
        <end position="151"/>
    </location>
</feature>
<dbReference type="AlphaFoldDB" id="A0A485L0K2"/>
<name>A0A485L0K2_9STRA</name>
<sequence length="151" mass="15826">MAPLLAFVLLSTVVTAKEQLADAVIKRNPCVDLACSDPAYLVQHYPAACSTWVTSRQIKCKAMCPTFTSSIQVCASWGLQCVQACMEKPPLVFPTTGAPTVAPPVTTRAPPPPPPTRPPLSTKPPPPSTAAATPAPSNTTDDESDTTDAPK</sequence>
<proteinExistence type="predicted"/>
<evidence type="ECO:0000256" key="2">
    <source>
        <dbReference type="SAM" id="SignalP"/>
    </source>
</evidence>
<evidence type="ECO:0000313" key="4">
    <source>
        <dbReference type="EMBL" id="VFT91242.1"/>
    </source>
</evidence>